<name>A0A821QGS1_9BILA</name>
<accession>A0A821QGS1</accession>
<gene>
    <name evidence="2" type="ORF">UJA718_LOCUS42139</name>
</gene>
<dbReference type="Proteomes" id="UP000663873">
    <property type="component" value="Unassembled WGS sequence"/>
</dbReference>
<dbReference type="AlphaFoldDB" id="A0A821QGS1"/>
<feature type="non-terminal residue" evidence="2">
    <location>
        <position position="1"/>
    </location>
</feature>
<reference evidence="2" key="1">
    <citation type="submission" date="2021-02" db="EMBL/GenBank/DDBJ databases">
        <authorList>
            <person name="Nowell W R."/>
        </authorList>
    </citation>
    <scope>NUCLEOTIDE SEQUENCE</scope>
</reference>
<feature type="coiled-coil region" evidence="1">
    <location>
        <begin position="9"/>
        <end position="76"/>
    </location>
</feature>
<evidence type="ECO:0000256" key="1">
    <source>
        <dbReference type="SAM" id="Coils"/>
    </source>
</evidence>
<evidence type="ECO:0000313" key="2">
    <source>
        <dbReference type="EMBL" id="CAF4820425.1"/>
    </source>
</evidence>
<comment type="caution">
    <text evidence="2">The sequence shown here is derived from an EMBL/GenBank/DDBJ whole genome shotgun (WGS) entry which is preliminary data.</text>
</comment>
<keyword evidence="1" id="KW-0175">Coiled coil</keyword>
<evidence type="ECO:0000313" key="3">
    <source>
        <dbReference type="Proteomes" id="UP000663873"/>
    </source>
</evidence>
<dbReference type="EMBL" id="CAJOBP010053014">
    <property type="protein sequence ID" value="CAF4820425.1"/>
    <property type="molecule type" value="Genomic_DNA"/>
</dbReference>
<proteinExistence type="predicted"/>
<sequence length="90" mass="10120">KEIQLLKEQKQLQEDLAKATNLLEEGSKRLAAAINNKTFGDLSTAEVLVTATNTKLAALKTQLTVNSENLNRLRKKTRKNQIIYDLINII</sequence>
<organism evidence="2 3">
    <name type="scientific">Rotaria socialis</name>
    <dbReference type="NCBI Taxonomy" id="392032"/>
    <lineage>
        <taxon>Eukaryota</taxon>
        <taxon>Metazoa</taxon>
        <taxon>Spiralia</taxon>
        <taxon>Gnathifera</taxon>
        <taxon>Rotifera</taxon>
        <taxon>Eurotatoria</taxon>
        <taxon>Bdelloidea</taxon>
        <taxon>Philodinida</taxon>
        <taxon>Philodinidae</taxon>
        <taxon>Rotaria</taxon>
    </lineage>
</organism>
<keyword evidence="3" id="KW-1185">Reference proteome</keyword>
<protein>
    <submittedName>
        <fullName evidence="2">Uncharacterized protein</fullName>
    </submittedName>
</protein>